<dbReference type="PROSITE" id="PS50850">
    <property type="entry name" value="MFS"/>
    <property type="match status" value="1"/>
</dbReference>
<dbReference type="PANTHER" id="PTHR42718:SF46">
    <property type="entry name" value="BLR6921 PROTEIN"/>
    <property type="match status" value="1"/>
</dbReference>
<name>A0ABT0I2B8_9LACO</name>
<feature type="domain" description="Major facilitator superfamily (MFS) profile" evidence="8">
    <location>
        <begin position="9"/>
        <end position="441"/>
    </location>
</feature>
<evidence type="ECO:0000256" key="1">
    <source>
        <dbReference type="ARBA" id="ARBA00004651"/>
    </source>
</evidence>
<keyword evidence="4 7" id="KW-0812">Transmembrane</keyword>
<feature type="transmembrane region" description="Helical" evidence="7">
    <location>
        <begin position="286"/>
        <end position="308"/>
    </location>
</feature>
<feature type="transmembrane region" description="Helical" evidence="7">
    <location>
        <begin position="104"/>
        <end position="122"/>
    </location>
</feature>
<feature type="transmembrane region" description="Helical" evidence="7">
    <location>
        <begin position="320"/>
        <end position="338"/>
    </location>
</feature>
<keyword evidence="6 7" id="KW-0472">Membrane</keyword>
<feature type="transmembrane region" description="Helical" evidence="7">
    <location>
        <begin position="384"/>
        <end position="405"/>
    </location>
</feature>
<dbReference type="Gene3D" id="1.20.1250.20">
    <property type="entry name" value="MFS general substrate transporter like domains"/>
    <property type="match status" value="1"/>
</dbReference>
<keyword evidence="10" id="KW-1185">Reference proteome</keyword>
<dbReference type="PANTHER" id="PTHR42718">
    <property type="entry name" value="MAJOR FACILITATOR SUPERFAMILY MULTIDRUG TRANSPORTER MFSC"/>
    <property type="match status" value="1"/>
</dbReference>
<keyword evidence="5 7" id="KW-1133">Transmembrane helix</keyword>
<comment type="subcellular location">
    <subcellularLocation>
        <location evidence="1">Cell membrane</location>
        <topology evidence="1">Multi-pass membrane protein</topology>
    </subcellularLocation>
</comment>
<evidence type="ECO:0000256" key="4">
    <source>
        <dbReference type="ARBA" id="ARBA00022692"/>
    </source>
</evidence>
<evidence type="ECO:0000256" key="2">
    <source>
        <dbReference type="ARBA" id="ARBA00022448"/>
    </source>
</evidence>
<feature type="transmembrane region" description="Helical" evidence="7">
    <location>
        <begin position="417"/>
        <end position="438"/>
    </location>
</feature>
<feature type="transmembrane region" description="Helical" evidence="7">
    <location>
        <begin position="161"/>
        <end position="180"/>
    </location>
</feature>
<dbReference type="CDD" id="cd17321">
    <property type="entry name" value="MFS_MMR_MDR_like"/>
    <property type="match status" value="1"/>
</dbReference>
<dbReference type="Gene3D" id="1.20.1720.10">
    <property type="entry name" value="Multidrug resistance protein D"/>
    <property type="match status" value="1"/>
</dbReference>
<dbReference type="Pfam" id="PF07690">
    <property type="entry name" value="MFS_1"/>
    <property type="match status" value="1"/>
</dbReference>
<dbReference type="EMBL" id="JAJIAO010000004">
    <property type="protein sequence ID" value="MCK8624853.1"/>
    <property type="molecule type" value="Genomic_DNA"/>
</dbReference>
<evidence type="ECO:0000256" key="3">
    <source>
        <dbReference type="ARBA" id="ARBA00022475"/>
    </source>
</evidence>
<evidence type="ECO:0000313" key="9">
    <source>
        <dbReference type="EMBL" id="MCK8624853.1"/>
    </source>
</evidence>
<accession>A0ABT0I2B8</accession>
<organism evidence="9 10">
    <name type="scientific">Apilactobacillus xinyiensis</name>
    <dbReference type="NCBI Taxonomy" id="2841032"/>
    <lineage>
        <taxon>Bacteria</taxon>
        <taxon>Bacillati</taxon>
        <taxon>Bacillota</taxon>
        <taxon>Bacilli</taxon>
        <taxon>Lactobacillales</taxon>
        <taxon>Lactobacillaceae</taxon>
        <taxon>Apilactobacillus</taxon>
    </lineage>
</organism>
<evidence type="ECO:0000313" key="10">
    <source>
        <dbReference type="Proteomes" id="UP001522905"/>
    </source>
</evidence>
<sequence>MNKNKFGIVLPIILLSYFMILLDNSVIFTSTVKIANELNLNAQTLSWVTNAYALTFGGFLLLAGKAGDVYGRKKIFLVGLTIFSVASLMVGLSVSGIMIITMRAIQGLGASILAPTTLALLMDNYHGAMRTKTIEYYGATGGLGASLGLVIGGLIASNFSWRYGFLLNVPIGLLMIFLTIKYVHSEHARLGSLDWTGSIMSVLGLSSLVYSISGNVHQLFFFIYAIILIIAFIIKESVSENPIMPLKIFKDNERSSAYIARFFFLGAMIAYFFLTPQAMQEVYGYTPLLAAIAFLPETIPQFLSATLLTKLNSRYTNHQLLIFGVTTTFIGLLISTLIGIDHGYWWSIGLPMIVIGIGQGFALSPLTVSGVSNTTPDIAGSASGVVNTMHQIGSSFGLSIVVALTSQYHLPNVSFNHSLIVITSLMLIALVASLNIIIHKKI</sequence>
<keyword evidence="2" id="KW-0813">Transport</keyword>
<feature type="transmembrane region" description="Helical" evidence="7">
    <location>
        <begin position="344"/>
        <end position="363"/>
    </location>
</feature>
<feature type="transmembrane region" description="Helical" evidence="7">
    <location>
        <begin position="255"/>
        <end position="274"/>
    </location>
</feature>
<feature type="transmembrane region" description="Helical" evidence="7">
    <location>
        <begin position="44"/>
        <end position="63"/>
    </location>
</feature>
<comment type="caution">
    <text evidence="9">The sequence shown here is derived from an EMBL/GenBank/DDBJ whole genome shotgun (WGS) entry which is preliminary data.</text>
</comment>
<protein>
    <submittedName>
        <fullName evidence="9">MFS transporter</fullName>
    </submittedName>
</protein>
<evidence type="ECO:0000256" key="7">
    <source>
        <dbReference type="SAM" id="Phobius"/>
    </source>
</evidence>
<dbReference type="Proteomes" id="UP001522905">
    <property type="component" value="Unassembled WGS sequence"/>
</dbReference>
<reference evidence="9 10" key="1">
    <citation type="submission" date="2021-11" db="EMBL/GenBank/DDBJ databases">
        <title>Comparative genomics of bee honey and flower isolates.</title>
        <authorList>
            <person name="Bechtner J.D."/>
            <person name="Gallus M.K."/>
            <person name="Ehrmann M."/>
        </authorList>
    </citation>
    <scope>NUCLEOTIDE SEQUENCE [LARGE SCALE GENOMIC DNA]</scope>
    <source>
        <strain evidence="9 10">M161</strain>
    </source>
</reference>
<gene>
    <name evidence="9" type="ORF">LNP07_04910</name>
</gene>
<evidence type="ECO:0000256" key="5">
    <source>
        <dbReference type="ARBA" id="ARBA00022989"/>
    </source>
</evidence>
<feature type="transmembrane region" description="Helical" evidence="7">
    <location>
        <begin position="134"/>
        <end position="155"/>
    </location>
</feature>
<keyword evidence="3" id="KW-1003">Cell membrane</keyword>
<evidence type="ECO:0000256" key="6">
    <source>
        <dbReference type="ARBA" id="ARBA00023136"/>
    </source>
</evidence>
<dbReference type="InterPro" id="IPR011701">
    <property type="entry name" value="MFS"/>
</dbReference>
<feature type="transmembrane region" description="Helical" evidence="7">
    <location>
        <begin position="192"/>
        <end position="210"/>
    </location>
</feature>
<dbReference type="InterPro" id="IPR020846">
    <property type="entry name" value="MFS_dom"/>
</dbReference>
<dbReference type="RefSeq" id="WP_248601741.1">
    <property type="nucleotide sequence ID" value="NZ_JAJIAO010000004.1"/>
</dbReference>
<feature type="transmembrane region" description="Helical" evidence="7">
    <location>
        <begin position="75"/>
        <end position="98"/>
    </location>
</feature>
<evidence type="ECO:0000259" key="8">
    <source>
        <dbReference type="PROSITE" id="PS50850"/>
    </source>
</evidence>
<dbReference type="SUPFAM" id="SSF103473">
    <property type="entry name" value="MFS general substrate transporter"/>
    <property type="match status" value="1"/>
</dbReference>
<dbReference type="InterPro" id="IPR036259">
    <property type="entry name" value="MFS_trans_sf"/>
</dbReference>
<feature type="transmembrane region" description="Helical" evidence="7">
    <location>
        <begin position="12"/>
        <end position="32"/>
    </location>
</feature>
<proteinExistence type="predicted"/>
<feature type="transmembrane region" description="Helical" evidence="7">
    <location>
        <begin position="216"/>
        <end position="234"/>
    </location>
</feature>